<comment type="caution">
    <text evidence="1">The sequence shown here is derived from an EMBL/GenBank/DDBJ whole genome shotgun (WGS) entry which is preliminary data.</text>
</comment>
<gene>
    <name evidence="1" type="ORF">FGF67_09075</name>
</gene>
<proteinExistence type="predicted"/>
<accession>A0A5C4SLX2</accession>
<name>A0A5C4SLX2_9FLAO</name>
<sequence length="130" mass="15298">MSKMIAILYSTLILIQSANINIEDFSKFNVLIEHANYHKDMYGDSFFEFLMEHYGEQVATHPNDHKEHDNLPFKKHQHLTCHVNSAFILTSFYLYPHNTPTYKDIPLNFIYKESTSLFEKPSVFQPPKLT</sequence>
<dbReference type="AlphaFoldDB" id="A0A5C4SLX2"/>
<reference evidence="1 2" key="1">
    <citation type="submission" date="2019-05" db="EMBL/GenBank/DDBJ databases">
        <title>Tamlana fucoidanivorans sp. nov., isolated from the surface of algae collected from Fujian province in China.</title>
        <authorList>
            <person name="Li J."/>
        </authorList>
    </citation>
    <scope>NUCLEOTIDE SEQUENCE [LARGE SCALE GENOMIC DNA]</scope>
    <source>
        <strain evidence="1 2">CW2-9</strain>
    </source>
</reference>
<organism evidence="1 2">
    <name type="scientific">Allotamlana fucoidanivorans</name>
    <dbReference type="NCBI Taxonomy" id="2583814"/>
    <lineage>
        <taxon>Bacteria</taxon>
        <taxon>Pseudomonadati</taxon>
        <taxon>Bacteroidota</taxon>
        <taxon>Flavobacteriia</taxon>
        <taxon>Flavobacteriales</taxon>
        <taxon>Flavobacteriaceae</taxon>
        <taxon>Allotamlana</taxon>
    </lineage>
</organism>
<protein>
    <submittedName>
        <fullName evidence="1">Uncharacterized protein</fullName>
    </submittedName>
</protein>
<dbReference type="OrthoDB" id="1446707at2"/>
<evidence type="ECO:0000313" key="2">
    <source>
        <dbReference type="Proteomes" id="UP000308713"/>
    </source>
</evidence>
<dbReference type="Proteomes" id="UP000308713">
    <property type="component" value="Unassembled WGS sequence"/>
</dbReference>
<dbReference type="EMBL" id="VDCS01000008">
    <property type="protein sequence ID" value="TNJ44174.1"/>
    <property type="molecule type" value="Genomic_DNA"/>
</dbReference>
<keyword evidence="2" id="KW-1185">Reference proteome</keyword>
<dbReference type="RefSeq" id="WP_139696954.1">
    <property type="nucleotide sequence ID" value="NZ_CP074074.1"/>
</dbReference>
<evidence type="ECO:0000313" key="1">
    <source>
        <dbReference type="EMBL" id="TNJ44174.1"/>
    </source>
</evidence>